<dbReference type="Proteomes" id="UP001487740">
    <property type="component" value="Unassembled WGS sequence"/>
</dbReference>
<dbReference type="Pfam" id="PF00078">
    <property type="entry name" value="RVT_1"/>
    <property type="match status" value="1"/>
</dbReference>
<sequence length="109" mass="12298">MSSRHLMDVRTTNCSMEKEICSFIMPQGLFPYNVLSFVLVSASATFQRRVVNHVTHGLAGTAAYIDDLVVAMNTWEKHLQHLRLLFTHLSQAGQSLNVAKSWFTRSTVT</sequence>
<protein>
    <recommendedName>
        <fullName evidence="1">Reverse transcriptase domain-containing protein</fullName>
    </recommendedName>
</protein>
<dbReference type="Gene3D" id="3.30.70.270">
    <property type="match status" value="1"/>
</dbReference>
<dbReference type="PANTHER" id="PTHR37984">
    <property type="entry name" value="PROTEIN CBG26694"/>
    <property type="match status" value="1"/>
</dbReference>
<feature type="domain" description="Reverse transcriptase" evidence="1">
    <location>
        <begin position="27"/>
        <end position="104"/>
    </location>
</feature>
<dbReference type="GO" id="GO:0071897">
    <property type="term" value="P:DNA biosynthetic process"/>
    <property type="evidence" value="ECO:0007669"/>
    <property type="project" value="UniProtKB-ARBA"/>
</dbReference>
<proteinExistence type="predicted"/>
<evidence type="ECO:0000313" key="3">
    <source>
        <dbReference type="Proteomes" id="UP001487740"/>
    </source>
</evidence>
<name>A0AAW0UKC4_SCYPA</name>
<organism evidence="2 3">
    <name type="scientific">Scylla paramamosain</name>
    <name type="common">Mud crab</name>
    <dbReference type="NCBI Taxonomy" id="85552"/>
    <lineage>
        <taxon>Eukaryota</taxon>
        <taxon>Metazoa</taxon>
        <taxon>Ecdysozoa</taxon>
        <taxon>Arthropoda</taxon>
        <taxon>Crustacea</taxon>
        <taxon>Multicrustacea</taxon>
        <taxon>Malacostraca</taxon>
        <taxon>Eumalacostraca</taxon>
        <taxon>Eucarida</taxon>
        <taxon>Decapoda</taxon>
        <taxon>Pleocyemata</taxon>
        <taxon>Brachyura</taxon>
        <taxon>Eubrachyura</taxon>
        <taxon>Portunoidea</taxon>
        <taxon>Portunidae</taxon>
        <taxon>Portuninae</taxon>
        <taxon>Scylla</taxon>
    </lineage>
</organism>
<dbReference type="InterPro" id="IPR043128">
    <property type="entry name" value="Rev_trsase/Diguanyl_cyclase"/>
</dbReference>
<dbReference type="EMBL" id="JARAKH010000010">
    <property type="protein sequence ID" value="KAK8400602.1"/>
    <property type="molecule type" value="Genomic_DNA"/>
</dbReference>
<keyword evidence="3" id="KW-1185">Reference proteome</keyword>
<dbReference type="InterPro" id="IPR000477">
    <property type="entry name" value="RT_dom"/>
</dbReference>
<gene>
    <name evidence="2" type="ORF">O3P69_003343</name>
</gene>
<evidence type="ECO:0000313" key="2">
    <source>
        <dbReference type="EMBL" id="KAK8400602.1"/>
    </source>
</evidence>
<evidence type="ECO:0000259" key="1">
    <source>
        <dbReference type="Pfam" id="PF00078"/>
    </source>
</evidence>
<dbReference type="InterPro" id="IPR043502">
    <property type="entry name" value="DNA/RNA_pol_sf"/>
</dbReference>
<reference evidence="2 3" key="1">
    <citation type="submission" date="2023-03" db="EMBL/GenBank/DDBJ databases">
        <title>High-quality genome of Scylla paramamosain provides insights in environmental adaptation.</title>
        <authorList>
            <person name="Zhang L."/>
        </authorList>
    </citation>
    <scope>NUCLEOTIDE SEQUENCE [LARGE SCALE GENOMIC DNA]</scope>
    <source>
        <strain evidence="2">LZ_2023a</strain>
        <tissue evidence="2">Muscle</tissue>
    </source>
</reference>
<comment type="caution">
    <text evidence="2">The sequence shown here is derived from an EMBL/GenBank/DDBJ whole genome shotgun (WGS) entry which is preliminary data.</text>
</comment>
<accession>A0AAW0UKC4</accession>
<dbReference type="PANTHER" id="PTHR37984:SF5">
    <property type="entry name" value="PROTEIN NYNRIN-LIKE"/>
    <property type="match status" value="1"/>
</dbReference>
<dbReference type="AlphaFoldDB" id="A0AAW0UKC4"/>
<dbReference type="InterPro" id="IPR050951">
    <property type="entry name" value="Retrovirus_Pol_polyprotein"/>
</dbReference>
<dbReference type="SUPFAM" id="SSF56672">
    <property type="entry name" value="DNA/RNA polymerases"/>
    <property type="match status" value="1"/>
</dbReference>
<dbReference type="Gene3D" id="3.10.10.10">
    <property type="entry name" value="HIV Type 1 Reverse Transcriptase, subunit A, domain 1"/>
    <property type="match status" value="1"/>
</dbReference>